<feature type="chain" id="PRO_5012719738" description="VWFA domain-containing protein" evidence="2">
    <location>
        <begin position="18"/>
        <end position="552"/>
    </location>
</feature>
<evidence type="ECO:0000313" key="4">
    <source>
        <dbReference type="EMBL" id="PAV67405.1"/>
    </source>
</evidence>
<dbReference type="PANTHER" id="PTHR24020">
    <property type="entry name" value="COLLAGEN ALPHA"/>
    <property type="match status" value="1"/>
</dbReference>
<dbReference type="Pfam" id="PF13519">
    <property type="entry name" value="VWA_2"/>
    <property type="match status" value="1"/>
</dbReference>
<keyword evidence="2" id="KW-0732">Signal</keyword>
<dbReference type="Gene3D" id="3.40.50.410">
    <property type="entry name" value="von Willebrand factor, type A domain"/>
    <property type="match status" value="1"/>
</dbReference>
<feature type="domain" description="VWFA" evidence="3">
    <location>
        <begin position="389"/>
        <end position="552"/>
    </location>
</feature>
<sequence>MIHVSIILLSAMHAIKGFGPPGHIPPSDFMAEKWYPTNLPTVAPPWKHSSNKPQLAQVSSTVKRVESTKNSLATVPQTSKITTTTTKPITTTTIKTTTTTKALKTTTMTTTSESTTSTTPVVTTTTSRIPPSTTELRTTTTSILPNTTTVSLIPETTTTLLSTTEFSSTTTQPSTTLSTSSQTTTTISSSTTGPLPSSTELPRTATSKTKSKLHPLSIKLSPFFEDITANLVPKGIGLRNQNLKKQIEDANSKEEEEKMTKEREEEGEVEIPTTTTIKTTTRTTTTQKTTFPTLITEEEEEFTDVTTQATTTIPIEHSKQTKLGNSKDGKKHIEKMRIKIVNNDNEADKHEEDIFITFKPVNVGSVKQKSDIQQPINNVTKQVEFDCPDLLFVIDSSGNALNQFEKQKDLVKSICLALGVENRRYSLMTYAGKKRQRMNAVTTSFTKFLDKLKGTKFISGITATGAALERAASILQARKHPTQVIVVTDGFSFDEVDVSAEILRNVPQVEVYVTGDYSPVVNSVLEAIAGIQDNVFLGFNAIRDISRTVRCL</sequence>
<gene>
    <name evidence="4" type="ORF">WR25_05781</name>
</gene>
<feature type="signal peptide" evidence="2">
    <location>
        <begin position="1"/>
        <end position="17"/>
    </location>
</feature>
<organism evidence="4 5">
    <name type="scientific">Diploscapter pachys</name>
    <dbReference type="NCBI Taxonomy" id="2018661"/>
    <lineage>
        <taxon>Eukaryota</taxon>
        <taxon>Metazoa</taxon>
        <taxon>Ecdysozoa</taxon>
        <taxon>Nematoda</taxon>
        <taxon>Chromadorea</taxon>
        <taxon>Rhabditida</taxon>
        <taxon>Rhabditina</taxon>
        <taxon>Rhabditomorpha</taxon>
        <taxon>Rhabditoidea</taxon>
        <taxon>Rhabditidae</taxon>
        <taxon>Diploscapter</taxon>
    </lineage>
</organism>
<name>A0A2A2K0D2_9BILA</name>
<accession>A0A2A2K0D2</accession>
<feature type="compositionally biased region" description="Basic and acidic residues" evidence="1">
    <location>
        <begin position="248"/>
        <end position="264"/>
    </location>
</feature>
<evidence type="ECO:0000313" key="5">
    <source>
        <dbReference type="Proteomes" id="UP000218231"/>
    </source>
</evidence>
<dbReference type="InterPro" id="IPR036465">
    <property type="entry name" value="vWFA_dom_sf"/>
</dbReference>
<evidence type="ECO:0000256" key="1">
    <source>
        <dbReference type="SAM" id="MobiDB-lite"/>
    </source>
</evidence>
<feature type="region of interest" description="Disordered" evidence="1">
    <location>
        <begin position="248"/>
        <end position="271"/>
    </location>
</feature>
<evidence type="ECO:0000256" key="2">
    <source>
        <dbReference type="SAM" id="SignalP"/>
    </source>
</evidence>
<dbReference type="PROSITE" id="PS50234">
    <property type="entry name" value="VWFA"/>
    <property type="match status" value="1"/>
</dbReference>
<proteinExistence type="predicted"/>
<feature type="region of interest" description="Disordered" evidence="1">
    <location>
        <begin position="163"/>
        <end position="212"/>
    </location>
</feature>
<feature type="compositionally biased region" description="Low complexity" evidence="1">
    <location>
        <begin position="163"/>
        <end position="202"/>
    </location>
</feature>
<dbReference type="SUPFAM" id="SSF53300">
    <property type="entry name" value="vWA-like"/>
    <property type="match status" value="1"/>
</dbReference>
<dbReference type="Proteomes" id="UP000218231">
    <property type="component" value="Unassembled WGS sequence"/>
</dbReference>
<dbReference type="InterPro" id="IPR002035">
    <property type="entry name" value="VWF_A"/>
</dbReference>
<reference evidence="4 5" key="1">
    <citation type="journal article" date="2017" name="Curr. Biol.">
        <title>Genome architecture and evolution of a unichromosomal asexual nematode.</title>
        <authorList>
            <person name="Fradin H."/>
            <person name="Zegar C."/>
            <person name="Gutwein M."/>
            <person name="Lucas J."/>
            <person name="Kovtun M."/>
            <person name="Corcoran D."/>
            <person name="Baugh L.R."/>
            <person name="Kiontke K."/>
            <person name="Gunsalus K."/>
            <person name="Fitch D.H."/>
            <person name="Piano F."/>
        </authorList>
    </citation>
    <scope>NUCLEOTIDE SEQUENCE [LARGE SCALE GENOMIC DNA]</scope>
    <source>
        <strain evidence="4">PF1309</strain>
    </source>
</reference>
<dbReference type="SMART" id="SM00327">
    <property type="entry name" value="VWA"/>
    <property type="match status" value="1"/>
</dbReference>
<dbReference type="PANTHER" id="PTHR24020:SF84">
    <property type="entry name" value="VWFA DOMAIN-CONTAINING PROTEIN"/>
    <property type="match status" value="1"/>
</dbReference>
<dbReference type="AlphaFoldDB" id="A0A2A2K0D2"/>
<keyword evidence="5" id="KW-1185">Reference proteome</keyword>
<feature type="region of interest" description="Disordered" evidence="1">
    <location>
        <begin position="106"/>
        <end position="133"/>
    </location>
</feature>
<evidence type="ECO:0000259" key="3">
    <source>
        <dbReference type="PROSITE" id="PS50234"/>
    </source>
</evidence>
<dbReference type="EMBL" id="LIAE01009931">
    <property type="protein sequence ID" value="PAV67405.1"/>
    <property type="molecule type" value="Genomic_DNA"/>
</dbReference>
<dbReference type="InterPro" id="IPR050525">
    <property type="entry name" value="ECM_Assembly_Org"/>
</dbReference>
<dbReference type="OrthoDB" id="6132182at2759"/>
<comment type="caution">
    <text evidence="4">The sequence shown here is derived from an EMBL/GenBank/DDBJ whole genome shotgun (WGS) entry which is preliminary data.</text>
</comment>
<protein>
    <recommendedName>
        <fullName evidence="3">VWFA domain-containing protein</fullName>
    </recommendedName>
</protein>
<dbReference type="STRING" id="2018661.A0A2A2K0D2"/>